<feature type="domain" description="NAD-dependent epimerase/dehydratase" evidence="3">
    <location>
        <begin position="7"/>
        <end position="164"/>
    </location>
</feature>
<gene>
    <name evidence="4" type="ORF">PL336_13035</name>
</gene>
<dbReference type="EMBL" id="CP116423">
    <property type="protein sequence ID" value="WCE69715.1"/>
    <property type="molecule type" value="Genomic_DNA"/>
</dbReference>
<dbReference type="Proteomes" id="UP001210770">
    <property type="component" value="Chromosome"/>
</dbReference>
<sequence length="280" mass="30592">MKFKKLVLTGAAGRLGSYLREPLAAMCEELVSSDIAEDIGKLYDGERYQKADLASYDEVAALMEGADMVVHFGAIVDEKPFMELLGPNFVGSYNVWEAAYQAGARRVVYASSIHAVGMHKKADFIGIDAAHKPDTFYGLAKCFTEDLGSMYWDKRQLESVHLRILSAAQVNNSRALGSWLSYDDLIQLVTRAVDTPSVGFSVIYGVSNNDRAPVDNSKASFLGYRPKDNAEQFAEKVLAEEGPVDITDPGQMCHGGPFAKVDLGESGIAQMTIVDDKKET</sequence>
<dbReference type="Gene3D" id="3.40.50.720">
    <property type="entry name" value="NAD(P)-binding Rossmann-like Domain"/>
    <property type="match status" value="1"/>
</dbReference>
<evidence type="ECO:0000313" key="4">
    <source>
        <dbReference type="EMBL" id="WCE69715.1"/>
    </source>
</evidence>
<dbReference type="InterPro" id="IPR001509">
    <property type="entry name" value="Epimerase_deHydtase"/>
</dbReference>
<evidence type="ECO:0000256" key="1">
    <source>
        <dbReference type="ARBA" id="ARBA00022857"/>
    </source>
</evidence>
<dbReference type="RefSeq" id="WP_271688078.1">
    <property type="nucleotide sequence ID" value="NZ_CP116423.1"/>
</dbReference>
<dbReference type="Pfam" id="PF01370">
    <property type="entry name" value="Epimerase"/>
    <property type="match status" value="1"/>
</dbReference>
<reference evidence="4" key="1">
    <citation type="submission" date="2023-01" db="EMBL/GenBank/DDBJ databases">
        <title>Comparative genomic analysis of cold water coral derived Sulfitobacter faviae: insights into their metabolism and habitat adaptation.</title>
        <authorList>
            <person name="Guo Y."/>
            <person name="Lin S."/>
            <person name="Huang Z."/>
            <person name="Tang K."/>
            <person name="Wang X."/>
        </authorList>
    </citation>
    <scope>NUCLEOTIDE SEQUENCE</scope>
    <source>
        <strain evidence="4">SCSIO W_1865</strain>
    </source>
</reference>
<protein>
    <submittedName>
        <fullName evidence="4">NAD(P)-dependent oxidoreductase</fullName>
    </submittedName>
</protein>
<dbReference type="SUPFAM" id="SSF51735">
    <property type="entry name" value="NAD(P)-binding Rossmann-fold domains"/>
    <property type="match status" value="1"/>
</dbReference>
<name>A0AAX3LNU3_9RHOB</name>
<evidence type="ECO:0000256" key="2">
    <source>
        <dbReference type="ARBA" id="ARBA00023277"/>
    </source>
</evidence>
<dbReference type="AlphaFoldDB" id="A0AAX3LNU3"/>
<keyword evidence="2" id="KW-0119">Carbohydrate metabolism</keyword>
<dbReference type="InterPro" id="IPR036291">
    <property type="entry name" value="NAD(P)-bd_dom_sf"/>
</dbReference>
<keyword evidence="1" id="KW-0521">NADP</keyword>
<evidence type="ECO:0000313" key="5">
    <source>
        <dbReference type="Proteomes" id="UP001210770"/>
    </source>
</evidence>
<dbReference type="PANTHER" id="PTHR43103:SF3">
    <property type="entry name" value="ADP-L-GLYCERO-D-MANNO-HEPTOSE-6-EPIMERASE"/>
    <property type="match status" value="1"/>
</dbReference>
<organism evidence="4 5">
    <name type="scientific">Sulfitobacter faviae</name>
    <dbReference type="NCBI Taxonomy" id="1775881"/>
    <lineage>
        <taxon>Bacteria</taxon>
        <taxon>Pseudomonadati</taxon>
        <taxon>Pseudomonadota</taxon>
        <taxon>Alphaproteobacteria</taxon>
        <taxon>Rhodobacterales</taxon>
        <taxon>Roseobacteraceae</taxon>
        <taxon>Sulfitobacter</taxon>
    </lineage>
</organism>
<evidence type="ECO:0000259" key="3">
    <source>
        <dbReference type="Pfam" id="PF01370"/>
    </source>
</evidence>
<dbReference type="PANTHER" id="PTHR43103">
    <property type="entry name" value="NUCLEOSIDE-DIPHOSPHATE-SUGAR EPIMERASE"/>
    <property type="match status" value="1"/>
</dbReference>
<accession>A0AAX3LNU3</accession>
<proteinExistence type="predicted"/>